<dbReference type="EMBL" id="JAIWYP010000009">
    <property type="protein sequence ID" value="KAH3772023.1"/>
    <property type="molecule type" value="Genomic_DNA"/>
</dbReference>
<dbReference type="AlphaFoldDB" id="A0A9D4IHH9"/>
<reference evidence="1" key="2">
    <citation type="submission" date="2020-11" db="EMBL/GenBank/DDBJ databases">
        <authorList>
            <person name="McCartney M.A."/>
            <person name="Auch B."/>
            <person name="Kono T."/>
            <person name="Mallez S."/>
            <person name="Becker A."/>
            <person name="Gohl D.M."/>
            <person name="Silverstein K.A.T."/>
            <person name="Koren S."/>
            <person name="Bechman K.B."/>
            <person name="Herman A."/>
            <person name="Abrahante J.E."/>
            <person name="Garbe J."/>
        </authorList>
    </citation>
    <scope>NUCLEOTIDE SEQUENCE</scope>
    <source>
        <strain evidence="1">Duluth1</strain>
        <tissue evidence="1">Whole animal</tissue>
    </source>
</reference>
<protein>
    <submittedName>
        <fullName evidence="1">Uncharacterized protein</fullName>
    </submittedName>
</protein>
<keyword evidence="2" id="KW-1185">Reference proteome</keyword>
<evidence type="ECO:0000313" key="1">
    <source>
        <dbReference type="EMBL" id="KAH3772023.1"/>
    </source>
</evidence>
<reference evidence="1" key="1">
    <citation type="journal article" date="2019" name="bioRxiv">
        <title>The Genome of the Zebra Mussel, Dreissena polymorpha: A Resource for Invasive Species Research.</title>
        <authorList>
            <person name="McCartney M.A."/>
            <person name="Auch B."/>
            <person name="Kono T."/>
            <person name="Mallez S."/>
            <person name="Zhang Y."/>
            <person name="Obille A."/>
            <person name="Becker A."/>
            <person name="Abrahante J.E."/>
            <person name="Garbe J."/>
            <person name="Badalamenti J.P."/>
            <person name="Herman A."/>
            <person name="Mangelson H."/>
            <person name="Liachko I."/>
            <person name="Sullivan S."/>
            <person name="Sone E.D."/>
            <person name="Koren S."/>
            <person name="Silverstein K.A.T."/>
            <person name="Beckman K.B."/>
            <person name="Gohl D.M."/>
        </authorList>
    </citation>
    <scope>NUCLEOTIDE SEQUENCE</scope>
    <source>
        <strain evidence="1">Duluth1</strain>
        <tissue evidence="1">Whole animal</tissue>
    </source>
</reference>
<gene>
    <name evidence="1" type="ORF">DPMN_173354</name>
</gene>
<accession>A0A9D4IHH9</accession>
<sequence>MHTKITNCPHYTADPTLRNIVNGIVAESDVNVHAFQKVGNNIMRDIKGKSDFDYKFKRKDRAKTLGNSFAVKSLKILTSC</sequence>
<dbReference type="Proteomes" id="UP000828390">
    <property type="component" value="Unassembled WGS sequence"/>
</dbReference>
<comment type="caution">
    <text evidence="1">The sequence shown here is derived from an EMBL/GenBank/DDBJ whole genome shotgun (WGS) entry which is preliminary data.</text>
</comment>
<name>A0A9D4IHH9_DREPO</name>
<evidence type="ECO:0000313" key="2">
    <source>
        <dbReference type="Proteomes" id="UP000828390"/>
    </source>
</evidence>
<organism evidence="1 2">
    <name type="scientific">Dreissena polymorpha</name>
    <name type="common">Zebra mussel</name>
    <name type="synonym">Mytilus polymorpha</name>
    <dbReference type="NCBI Taxonomy" id="45954"/>
    <lineage>
        <taxon>Eukaryota</taxon>
        <taxon>Metazoa</taxon>
        <taxon>Spiralia</taxon>
        <taxon>Lophotrochozoa</taxon>
        <taxon>Mollusca</taxon>
        <taxon>Bivalvia</taxon>
        <taxon>Autobranchia</taxon>
        <taxon>Heteroconchia</taxon>
        <taxon>Euheterodonta</taxon>
        <taxon>Imparidentia</taxon>
        <taxon>Neoheterodontei</taxon>
        <taxon>Myida</taxon>
        <taxon>Dreissenoidea</taxon>
        <taxon>Dreissenidae</taxon>
        <taxon>Dreissena</taxon>
    </lineage>
</organism>
<proteinExistence type="predicted"/>